<dbReference type="Proteomes" id="UP001054252">
    <property type="component" value="Unassembled WGS sequence"/>
</dbReference>
<accession>A0AAV5HXJ1</accession>
<name>A0AAV5HXJ1_9ROSI</name>
<evidence type="ECO:0000313" key="2">
    <source>
        <dbReference type="Proteomes" id="UP001054252"/>
    </source>
</evidence>
<organism evidence="1 2">
    <name type="scientific">Rubroshorea leprosula</name>
    <dbReference type="NCBI Taxonomy" id="152421"/>
    <lineage>
        <taxon>Eukaryota</taxon>
        <taxon>Viridiplantae</taxon>
        <taxon>Streptophyta</taxon>
        <taxon>Embryophyta</taxon>
        <taxon>Tracheophyta</taxon>
        <taxon>Spermatophyta</taxon>
        <taxon>Magnoliopsida</taxon>
        <taxon>eudicotyledons</taxon>
        <taxon>Gunneridae</taxon>
        <taxon>Pentapetalae</taxon>
        <taxon>rosids</taxon>
        <taxon>malvids</taxon>
        <taxon>Malvales</taxon>
        <taxon>Dipterocarpaceae</taxon>
        <taxon>Rubroshorea</taxon>
    </lineage>
</organism>
<proteinExistence type="predicted"/>
<protein>
    <submittedName>
        <fullName evidence="1">Uncharacterized protein</fullName>
    </submittedName>
</protein>
<evidence type="ECO:0000313" key="1">
    <source>
        <dbReference type="EMBL" id="GKU92036.1"/>
    </source>
</evidence>
<comment type="caution">
    <text evidence="1">The sequence shown here is derived from an EMBL/GenBank/DDBJ whole genome shotgun (WGS) entry which is preliminary data.</text>
</comment>
<dbReference type="AlphaFoldDB" id="A0AAV5HXJ1"/>
<sequence length="52" mass="5773">MPSNQADEMNIKGNTGNTNRFDEICHELGRLDSGWWSGGKILDLIISHDSAK</sequence>
<gene>
    <name evidence="1" type="ORF">SLEP1_g5817</name>
</gene>
<keyword evidence="2" id="KW-1185">Reference proteome</keyword>
<reference evidence="1 2" key="1">
    <citation type="journal article" date="2021" name="Commun. Biol.">
        <title>The genome of Shorea leprosula (Dipterocarpaceae) highlights the ecological relevance of drought in aseasonal tropical rainforests.</title>
        <authorList>
            <person name="Ng K.K.S."/>
            <person name="Kobayashi M.J."/>
            <person name="Fawcett J.A."/>
            <person name="Hatakeyama M."/>
            <person name="Paape T."/>
            <person name="Ng C.H."/>
            <person name="Ang C.C."/>
            <person name="Tnah L.H."/>
            <person name="Lee C.T."/>
            <person name="Nishiyama T."/>
            <person name="Sese J."/>
            <person name="O'Brien M.J."/>
            <person name="Copetti D."/>
            <person name="Mohd Noor M.I."/>
            <person name="Ong R.C."/>
            <person name="Putra M."/>
            <person name="Sireger I.Z."/>
            <person name="Indrioko S."/>
            <person name="Kosugi Y."/>
            <person name="Izuno A."/>
            <person name="Isagi Y."/>
            <person name="Lee S.L."/>
            <person name="Shimizu K.K."/>
        </authorList>
    </citation>
    <scope>NUCLEOTIDE SEQUENCE [LARGE SCALE GENOMIC DNA]</scope>
    <source>
        <strain evidence="1">214</strain>
    </source>
</reference>
<dbReference type="EMBL" id="BPVZ01000005">
    <property type="protein sequence ID" value="GKU92036.1"/>
    <property type="molecule type" value="Genomic_DNA"/>
</dbReference>